<dbReference type="CDD" id="cd01577">
    <property type="entry name" value="IPMI_Swivel"/>
    <property type="match status" value="1"/>
</dbReference>
<dbReference type="InterPro" id="IPR033940">
    <property type="entry name" value="IPMI_Swivel"/>
</dbReference>
<dbReference type="EMBL" id="CP047650">
    <property type="protein sequence ID" value="QHI99650.1"/>
    <property type="molecule type" value="Genomic_DNA"/>
</dbReference>
<dbReference type="InterPro" id="IPR050075">
    <property type="entry name" value="LeuD"/>
</dbReference>
<dbReference type="PANTHER" id="PTHR43345:SF2">
    <property type="entry name" value="3-ISOPROPYLMALATE DEHYDRATASE SMALL SUBUNIT 1"/>
    <property type="match status" value="1"/>
</dbReference>
<reference evidence="9 10" key="1">
    <citation type="submission" date="2020-01" db="EMBL/GenBank/DDBJ databases">
        <title>Genome sequencing of strain KACC 21265.</title>
        <authorList>
            <person name="Heo J."/>
            <person name="Kim S.-J."/>
            <person name="Kim J.-S."/>
            <person name="Hong S.-B."/>
            <person name="Kwon S.-W."/>
        </authorList>
    </citation>
    <scope>NUCLEOTIDE SEQUENCE [LARGE SCALE GENOMIC DNA]</scope>
    <source>
        <strain evidence="9 10">KACC 21265</strain>
    </source>
</reference>
<dbReference type="KEGG" id="xyk:GT347_17705"/>
<evidence type="ECO:0000256" key="5">
    <source>
        <dbReference type="ARBA" id="ARBA00011271"/>
    </source>
</evidence>
<dbReference type="InterPro" id="IPR000573">
    <property type="entry name" value="AconitaseA/IPMdHydase_ssu_swvl"/>
</dbReference>
<evidence type="ECO:0000256" key="3">
    <source>
        <dbReference type="ARBA" id="ARBA00004729"/>
    </source>
</evidence>
<evidence type="ECO:0000313" key="9">
    <source>
        <dbReference type="EMBL" id="QHI99650.1"/>
    </source>
</evidence>
<evidence type="ECO:0000256" key="6">
    <source>
        <dbReference type="ARBA" id="ARBA00011998"/>
    </source>
</evidence>
<dbReference type="InterPro" id="IPR015928">
    <property type="entry name" value="Aconitase/3IPM_dehydase_swvl"/>
</dbReference>
<protein>
    <recommendedName>
        <fullName evidence="6">3-isopropylmalate dehydratase</fullName>
        <ecNumber evidence="6">4.2.1.33</ecNumber>
    </recommendedName>
</protein>
<evidence type="ECO:0000256" key="2">
    <source>
        <dbReference type="ARBA" id="ARBA00002695"/>
    </source>
</evidence>
<feature type="domain" description="Aconitase A/isopropylmalate dehydratase small subunit swivel" evidence="8">
    <location>
        <begin position="52"/>
        <end position="104"/>
    </location>
</feature>
<dbReference type="Proteomes" id="UP000464787">
    <property type="component" value="Chromosome"/>
</dbReference>
<evidence type="ECO:0000256" key="1">
    <source>
        <dbReference type="ARBA" id="ARBA00000491"/>
    </source>
</evidence>
<comment type="catalytic activity">
    <reaction evidence="1">
        <text>(2R,3S)-3-isopropylmalate = (2S)-2-isopropylmalate</text>
        <dbReference type="Rhea" id="RHEA:32287"/>
        <dbReference type="ChEBI" id="CHEBI:1178"/>
        <dbReference type="ChEBI" id="CHEBI:35121"/>
        <dbReference type="EC" id="4.2.1.33"/>
    </reaction>
</comment>
<dbReference type="NCBIfam" id="TIGR02087">
    <property type="entry name" value="LEUD_arch"/>
    <property type="match status" value="1"/>
</dbReference>
<dbReference type="PANTHER" id="PTHR43345">
    <property type="entry name" value="3-ISOPROPYLMALATE DEHYDRATASE SMALL SUBUNIT 2-RELATED-RELATED"/>
    <property type="match status" value="1"/>
</dbReference>
<name>A0A857J6M1_9BURK</name>
<evidence type="ECO:0000313" key="10">
    <source>
        <dbReference type="Proteomes" id="UP000464787"/>
    </source>
</evidence>
<evidence type="ECO:0000259" key="8">
    <source>
        <dbReference type="Pfam" id="PF00694"/>
    </source>
</evidence>
<dbReference type="RefSeq" id="WP_160553461.1">
    <property type="nucleotide sequence ID" value="NZ_CP047650.1"/>
</dbReference>
<dbReference type="SUPFAM" id="SSF52016">
    <property type="entry name" value="LeuD/IlvD-like"/>
    <property type="match status" value="1"/>
</dbReference>
<dbReference type="Gene3D" id="3.20.19.10">
    <property type="entry name" value="Aconitase, domain 4"/>
    <property type="match status" value="1"/>
</dbReference>
<accession>A0A857J6M1</accession>
<dbReference type="Pfam" id="PF00694">
    <property type="entry name" value="Aconitase_C"/>
    <property type="match status" value="1"/>
</dbReference>
<comment type="similarity">
    <text evidence="4">Belongs to the LeuD family. LeuD type 2 subfamily.</text>
</comment>
<comment type="subunit">
    <text evidence="5">Heterodimer of LeuC and LeuD.</text>
</comment>
<dbReference type="InterPro" id="IPR011827">
    <property type="entry name" value="LeuD_type2/HacB/DmdB"/>
</dbReference>
<organism evidence="9 10">
    <name type="scientific">Xylophilus rhododendri</name>
    <dbReference type="NCBI Taxonomy" id="2697032"/>
    <lineage>
        <taxon>Bacteria</taxon>
        <taxon>Pseudomonadati</taxon>
        <taxon>Pseudomonadota</taxon>
        <taxon>Betaproteobacteria</taxon>
        <taxon>Burkholderiales</taxon>
        <taxon>Xylophilus</taxon>
    </lineage>
</organism>
<dbReference type="EC" id="4.2.1.33" evidence="6"/>
<dbReference type="AlphaFoldDB" id="A0A857J6M1"/>
<keyword evidence="10" id="KW-1185">Reference proteome</keyword>
<evidence type="ECO:0000256" key="7">
    <source>
        <dbReference type="ARBA" id="ARBA00023239"/>
    </source>
</evidence>
<proteinExistence type="inferred from homology"/>
<keyword evidence="7" id="KW-0456">Lyase</keyword>
<sequence>MTLALQLAGRVMTVGDDISTDLIYPARYMPLRAPQEQAAHVLEGLGEAANAQARSSAVLAAGWNFGCGSSREQAATALRHAGVRLVVARSFARLFFRNCINTGLPVIESEALADRLLAGEEVAVDLEAGIARMASGELRFAPLPEPLLDILRHGGLLGHLRGQAA</sequence>
<dbReference type="GO" id="GO:0003861">
    <property type="term" value="F:3-isopropylmalate dehydratase activity"/>
    <property type="evidence" value="ECO:0007669"/>
    <property type="project" value="UniProtKB-EC"/>
</dbReference>
<comment type="function">
    <text evidence="2">Catalyzes the isomerization between 2-isopropylmalate and 3-isopropylmalate, via the formation of 2-isopropylmaleate.</text>
</comment>
<gene>
    <name evidence="9" type="ORF">GT347_17705</name>
</gene>
<comment type="pathway">
    <text evidence="3">Amino-acid biosynthesis; L-leucine biosynthesis; L-leucine from 3-methyl-2-oxobutanoate: step 2/4.</text>
</comment>
<evidence type="ECO:0000256" key="4">
    <source>
        <dbReference type="ARBA" id="ARBA00009869"/>
    </source>
</evidence>